<dbReference type="PROSITE" id="PS00122">
    <property type="entry name" value="CARBOXYLESTERASE_B_1"/>
    <property type="match status" value="1"/>
</dbReference>
<comment type="similarity">
    <text evidence="1 3">Belongs to the type-B carboxylesterase/lipase family.</text>
</comment>
<dbReference type="GO" id="GO:0016787">
    <property type="term" value="F:hydrolase activity"/>
    <property type="evidence" value="ECO:0007669"/>
    <property type="project" value="UniProtKB-KW"/>
</dbReference>
<proteinExistence type="inferred from homology"/>
<dbReference type="SUPFAM" id="SSF53474">
    <property type="entry name" value="alpha/beta-Hydrolases"/>
    <property type="match status" value="1"/>
</dbReference>
<feature type="domain" description="Carboxylesterase type B" evidence="4">
    <location>
        <begin position="374"/>
        <end position="474"/>
    </location>
</feature>
<dbReference type="PANTHER" id="PTHR11559">
    <property type="entry name" value="CARBOXYLESTERASE"/>
    <property type="match status" value="1"/>
</dbReference>
<evidence type="ECO:0000256" key="3">
    <source>
        <dbReference type="RuleBase" id="RU361235"/>
    </source>
</evidence>
<organism evidence="5 6">
    <name type="scientific">Sphingomonas aerolata</name>
    <dbReference type="NCBI Taxonomy" id="185951"/>
    <lineage>
        <taxon>Bacteria</taxon>
        <taxon>Pseudomonadati</taxon>
        <taxon>Pseudomonadota</taxon>
        <taxon>Alphaproteobacteria</taxon>
        <taxon>Sphingomonadales</taxon>
        <taxon>Sphingomonadaceae</taxon>
        <taxon>Sphingomonas</taxon>
    </lineage>
</organism>
<dbReference type="InterPro" id="IPR050309">
    <property type="entry name" value="Type-B_Carboxylest/Lipase"/>
</dbReference>
<comment type="caution">
    <text evidence="5">The sequence shown here is derived from an EMBL/GenBank/DDBJ whole genome shotgun (WGS) entry which is preliminary data.</text>
</comment>
<dbReference type="Pfam" id="PF00135">
    <property type="entry name" value="COesterase"/>
    <property type="match status" value="2"/>
</dbReference>
<sequence>MIVLALALAAVTAGPVVRADDGPVRGEALANGGAVFRGIRFAKPPTGPLRWRAPERPTRWTEPVEAIATHAACPQPVYGDWNRDAAINSSEDCLFLDVRTPPSSATAALPVLVWIHGGGNRAGAGGGTVESRITEAGVVLVSVQYRLGALGFLSHPALSREQGGHSGNYALMDQQAALAWVQRNIARFGGDPKRVTIAGESAGAQDVALHQLAPASRGLFAQAIQESGTPGFGVAPRTLVQNERLGERLIRAAGLPDTAPTAQLRNLSVAKILEAQDAVDVPDLDDDSFIWLQAIIDGRVLTDTPAKLLASGRFARTPLVIGVNAKELPLHGGGAAAEATVRREFGAGADRALDLYGLQRGGIPVDDPRLGDVTTQIADDVTFRCPTIAVSRAFARAGVPVWQYQFDYAPTGRTVSHASEIGYVFNPPQPGQPPLQRYWVNFVRTGNPNSGGLPLWARYSADTRAYMAFEQTGPAARRDLRGPICTLRDIP</sequence>
<evidence type="ECO:0000313" key="6">
    <source>
        <dbReference type="Proteomes" id="UP000240996"/>
    </source>
</evidence>
<feature type="domain" description="Carboxylesterase type B" evidence="4">
    <location>
        <begin position="15"/>
        <end position="328"/>
    </location>
</feature>
<dbReference type="InterPro" id="IPR002018">
    <property type="entry name" value="CarbesteraseB"/>
</dbReference>
<keyword evidence="2 3" id="KW-0378">Hydrolase</keyword>
<evidence type="ECO:0000256" key="1">
    <source>
        <dbReference type="ARBA" id="ARBA00005964"/>
    </source>
</evidence>
<evidence type="ECO:0000259" key="4">
    <source>
        <dbReference type="Pfam" id="PF00135"/>
    </source>
</evidence>
<dbReference type="Proteomes" id="UP000240996">
    <property type="component" value="Unassembled WGS sequence"/>
</dbReference>
<evidence type="ECO:0000313" key="5">
    <source>
        <dbReference type="EMBL" id="PTM45151.1"/>
    </source>
</evidence>
<dbReference type="InterPro" id="IPR019826">
    <property type="entry name" value="Carboxylesterase_B_AS"/>
</dbReference>
<protein>
    <recommendedName>
        <fullName evidence="3">Carboxylic ester hydrolase</fullName>
        <ecNumber evidence="3">3.1.1.-</ecNumber>
    </recommendedName>
</protein>
<keyword evidence="6" id="KW-1185">Reference proteome</keyword>
<evidence type="ECO:0000256" key="2">
    <source>
        <dbReference type="ARBA" id="ARBA00022801"/>
    </source>
</evidence>
<dbReference type="InterPro" id="IPR029058">
    <property type="entry name" value="AB_hydrolase_fold"/>
</dbReference>
<dbReference type="EC" id="3.1.1.-" evidence="3"/>
<gene>
    <name evidence="5" type="ORF">C8J24_3371</name>
</gene>
<dbReference type="EMBL" id="PZZN01000003">
    <property type="protein sequence ID" value="PTM45151.1"/>
    <property type="molecule type" value="Genomic_DNA"/>
</dbReference>
<accession>A0A2T4YP19</accession>
<dbReference type="AlphaFoldDB" id="A0A2T4YP19"/>
<dbReference type="Gene3D" id="3.40.50.1820">
    <property type="entry name" value="alpha/beta hydrolase"/>
    <property type="match status" value="1"/>
</dbReference>
<dbReference type="RefSeq" id="WP_107934158.1">
    <property type="nucleotide sequence ID" value="NZ_PZZN01000003.1"/>
</dbReference>
<name>A0A2T4YP19_9SPHN</name>
<reference evidence="5 6" key="1">
    <citation type="submission" date="2018-04" db="EMBL/GenBank/DDBJ databases">
        <title>Genomic Encyclopedia of Type Strains, Phase III (KMG-III): the genomes of soil and plant-associated and newly described type strains.</title>
        <authorList>
            <person name="Whitman W."/>
        </authorList>
    </citation>
    <scope>NUCLEOTIDE SEQUENCE [LARGE SCALE GENOMIC DNA]</scope>
    <source>
        <strain evidence="5 6">NW12</strain>
    </source>
</reference>